<dbReference type="GeneID" id="94825449"/>
<comment type="caution">
    <text evidence="2">The sequence shown here is derived from an EMBL/GenBank/DDBJ whole genome shotgun (WGS) entry which is preliminary data.</text>
</comment>
<keyword evidence="3" id="KW-1185">Reference proteome</keyword>
<dbReference type="VEuPathDB" id="TrichDB:TRFO_02529"/>
<gene>
    <name evidence="2" type="ORF">TRFO_02529</name>
</gene>
<reference evidence="2" key="1">
    <citation type="submission" date="2016-10" db="EMBL/GenBank/DDBJ databases">
        <authorList>
            <person name="Benchimol M."/>
            <person name="Almeida L.G."/>
            <person name="Vasconcelos A.T."/>
            <person name="Perreira-Neves A."/>
            <person name="Rosa I.A."/>
            <person name="Tasca T."/>
            <person name="Bogo M.R."/>
            <person name="de Souza W."/>
        </authorList>
    </citation>
    <scope>NUCLEOTIDE SEQUENCE [LARGE SCALE GENOMIC DNA]</scope>
    <source>
        <strain evidence="2">K</strain>
    </source>
</reference>
<proteinExistence type="predicted"/>
<evidence type="ECO:0000313" key="2">
    <source>
        <dbReference type="EMBL" id="OHT17500.1"/>
    </source>
</evidence>
<organism evidence="2 3">
    <name type="scientific">Tritrichomonas foetus</name>
    <dbReference type="NCBI Taxonomy" id="1144522"/>
    <lineage>
        <taxon>Eukaryota</taxon>
        <taxon>Metamonada</taxon>
        <taxon>Parabasalia</taxon>
        <taxon>Tritrichomonadida</taxon>
        <taxon>Tritrichomonadidae</taxon>
        <taxon>Tritrichomonas</taxon>
    </lineage>
</organism>
<protein>
    <submittedName>
        <fullName evidence="2">Uncharacterized protein</fullName>
    </submittedName>
</protein>
<evidence type="ECO:0000256" key="1">
    <source>
        <dbReference type="SAM" id="MobiDB-lite"/>
    </source>
</evidence>
<accession>A0A1J4L659</accession>
<evidence type="ECO:0000313" key="3">
    <source>
        <dbReference type="Proteomes" id="UP000179807"/>
    </source>
</evidence>
<dbReference type="EMBL" id="MLAK01000002">
    <property type="protein sequence ID" value="OHT17500.1"/>
    <property type="molecule type" value="Genomic_DNA"/>
</dbReference>
<dbReference type="AlphaFoldDB" id="A0A1J4L659"/>
<dbReference type="RefSeq" id="XP_068370636.1">
    <property type="nucleotide sequence ID" value="XM_068490745.1"/>
</dbReference>
<dbReference type="Proteomes" id="UP000179807">
    <property type="component" value="Unassembled WGS sequence"/>
</dbReference>
<feature type="compositionally biased region" description="Basic and acidic residues" evidence="1">
    <location>
        <begin position="1"/>
        <end position="11"/>
    </location>
</feature>
<feature type="region of interest" description="Disordered" evidence="1">
    <location>
        <begin position="1"/>
        <end position="25"/>
    </location>
</feature>
<name>A0A1J4L659_9EUKA</name>
<feature type="compositionally biased region" description="Acidic residues" evidence="1">
    <location>
        <begin position="12"/>
        <end position="23"/>
    </location>
</feature>
<sequence length="168" mass="19766">MSQSQRQKDDYEYSEADSSEDSEDAIREQITIPGFEEYCQDPIDQYGRVINHRNLNGCMQYLFVDNSQPPNYVWIHFSQENLCPEQKQKISDYWDMLENIDGNGIPVRSGKDARILNVIRHEDDIFYLMETLECGMELTTASQTAYSFKINPILEYYEKQLLEQNPHC</sequence>